<dbReference type="EMBL" id="DSTK01000012">
    <property type="protein sequence ID" value="HFK96447.1"/>
    <property type="molecule type" value="Genomic_DNA"/>
</dbReference>
<dbReference type="InterPro" id="IPR018550">
    <property type="entry name" value="Lipid-A_deacylase-rel"/>
</dbReference>
<dbReference type="Gene3D" id="2.40.160.20">
    <property type="match status" value="1"/>
</dbReference>
<evidence type="ECO:0000313" key="2">
    <source>
        <dbReference type="EMBL" id="HFK96447.1"/>
    </source>
</evidence>
<protein>
    <submittedName>
        <fullName evidence="2">Acyloxyacyl hydrolase</fullName>
    </submittedName>
</protein>
<dbReference type="Pfam" id="PF09411">
    <property type="entry name" value="PagL"/>
    <property type="match status" value="1"/>
</dbReference>
<dbReference type="GO" id="GO:0016787">
    <property type="term" value="F:hydrolase activity"/>
    <property type="evidence" value="ECO:0007669"/>
    <property type="project" value="UniProtKB-KW"/>
</dbReference>
<sequence>MRKRTTLFFLAWVLILCVPAAWAAEKLEFGVGVRSGFSAIKKEETFHMHELIAYHTLPWDWRWDGGWVLDTFWEIHFGLLSAAGEDRVLLSTGPMVTLQTPWKRLSFMAAVRPAFLEDHLFGKENLGGEIQFTEEIGITVALTRYISIGYRFQHLSNANLYENNPGLDFHIVEVRCLLP</sequence>
<organism evidence="2">
    <name type="scientific">Desulfacinum infernum</name>
    <dbReference type="NCBI Taxonomy" id="35837"/>
    <lineage>
        <taxon>Bacteria</taxon>
        <taxon>Pseudomonadati</taxon>
        <taxon>Thermodesulfobacteriota</taxon>
        <taxon>Syntrophobacteria</taxon>
        <taxon>Syntrophobacterales</taxon>
        <taxon>Syntrophobacteraceae</taxon>
        <taxon>Desulfacinum</taxon>
    </lineage>
</organism>
<evidence type="ECO:0000256" key="1">
    <source>
        <dbReference type="SAM" id="SignalP"/>
    </source>
</evidence>
<keyword evidence="2" id="KW-0378">Hydrolase</keyword>
<comment type="caution">
    <text evidence="2">The sequence shown here is derived from an EMBL/GenBank/DDBJ whole genome shotgun (WGS) entry which is preliminary data.</text>
</comment>
<keyword evidence="1" id="KW-0732">Signal</keyword>
<reference evidence="2" key="1">
    <citation type="journal article" date="2020" name="mSystems">
        <title>Genome- and Community-Level Interaction Insights into Carbon Utilization and Element Cycling Functions of Hydrothermarchaeota in Hydrothermal Sediment.</title>
        <authorList>
            <person name="Zhou Z."/>
            <person name="Liu Y."/>
            <person name="Xu W."/>
            <person name="Pan J."/>
            <person name="Luo Z.H."/>
            <person name="Li M."/>
        </authorList>
    </citation>
    <scope>NUCLEOTIDE SEQUENCE [LARGE SCALE GENOMIC DNA]</scope>
    <source>
        <strain evidence="2">SpSt-456</strain>
    </source>
</reference>
<proteinExistence type="predicted"/>
<feature type="chain" id="PRO_5032853883" evidence="1">
    <location>
        <begin position="24"/>
        <end position="179"/>
    </location>
</feature>
<feature type="signal peptide" evidence="1">
    <location>
        <begin position="1"/>
        <end position="23"/>
    </location>
</feature>
<dbReference type="AlphaFoldDB" id="A0A832A2E5"/>
<gene>
    <name evidence="2" type="ORF">ENS06_03865</name>
</gene>
<name>A0A832A2E5_9BACT</name>
<accession>A0A832A2E5</accession>